<sequence length="472" mass="54112">MLGSISKYIGVDSKIFAQTGAFDAILDVDSKLFIDPHLLKSTQAPELSGSYGKFCKRFEHILKLLANSRHINDVLWKEADRKFTFSEVQGLCIGYCLSGTSGSGMGVGIRTNTLNLAKQIVDLGINDPEIFELMGLFQDGIGADRISDMVGRIIVDDLLEYSRRIFSNFGLRMQKTVFEGRVYEGIVNPVKPHNNSPLILLPKDILRDEPVAYCWENADKIFTTNKQLRQNLNAAIGKTWKEVIRRFNKKNLRELLLEDPELLKDLIENYKNKPFQSYNFDADINGEIVWYEKSQYYVQNYPLESICDKNLKPENLLSSVLLICQKFKDLIEKYGLSEFFYIKNSKETRKESAAQKLFYGIAYGYSLDSNLVLNLQNNTGRLAIEFQTKPGRKKVLVETKLTTNSRNINWFKTQIADLQQDDANYCRVYIFIDILGGSRESFKALQVTLSKILPDQKKPEVIFINARPKYTR</sequence>
<dbReference type="Proteomes" id="UP000641646">
    <property type="component" value="Unassembled WGS sequence"/>
</dbReference>
<dbReference type="EMBL" id="JACJPW010000070">
    <property type="protein sequence ID" value="MBD2184006.1"/>
    <property type="molecule type" value="Genomic_DNA"/>
</dbReference>
<evidence type="ECO:0000313" key="2">
    <source>
        <dbReference type="Proteomes" id="UP000641646"/>
    </source>
</evidence>
<dbReference type="RefSeq" id="WP_190469546.1">
    <property type="nucleotide sequence ID" value="NZ_JACJPW010000070.1"/>
</dbReference>
<keyword evidence="2" id="KW-1185">Reference proteome</keyword>
<evidence type="ECO:0000313" key="1">
    <source>
        <dbReference type="EMBL" id="MBD2184006.1"/>
    </source>
</evidence>
<protein>
    <submittedName>
        <fullName evidence="1">Uncharacterized protein</fullName>
    </submittedName>
</protein>
<gene>
    <name evidence="1" type="ORF">H6G03_23550</name>
</gene>
<organism evidence="1 2">
    <name type="scientific">Aerosakkonema funiforme FACHB-1375</name>
    <dbReference type="NCBI Taxonomy" id="2949571"/>
    <lineage>
        <taxon>Bacteria</taxon>
        <taxon>Bacillati</taxon>
        <taxon>Cyanobacteriota</taxon>
        <taxon>Cyanophyceae</taxon>
        <taxon>Oscillatoriophycideae</taxon>
        <taxon>Aerosakkonematales</taxon>
        <taxon>Aerosakkonemataceae</taxon>
        <taxon>Aerosakkonema</taxon>
    </lineage>
</organism>
<reference evidence="1" key="2">
    <citation type="submission" date="2020-08" db="EMBL/GenBank/DDBJ databases">
        <authorList>
            <person name="Chen M."/>
            <person name="Teng W."/>
            <person name="Zhao L."/>
            <person name="Hu C."/>
            <person name="Zhou Y."/>
            <person name="Han B."/>
            <person name="Song L."/>
            <person name="Shu W."/>
        </authorList>
    </citation>
    <scope>NUCLEOTIDE SEQUENCE</scope>
    <source>
        <strain evidence="1">FACHB-1375</strain>
    </source>
</reference>
<reference evidence="1" key="1">
    <citation type="journal article" date="2015" name="ISME J.">
        <title>Draft Genome Sequence of Streptomyces incarnatus NRRL8089, which Produces the Nucleoside Antibiotic Sinefungin.</title>
        <authorList>
            <person name="Oshima K."/>
            <person name="Hattori M."/>
            <person name="Shimizu H."/>
            <person name="Fukuda K."/>
            <person name="Nemoto M."/>
            <person name="Inagaki K."/>
            <person name="Tamura T."/>
        </authorList>
    </citation>
    <scope>NUCLEOTIDE SEQUENCE</scope>
    <source>
        <strain evidence="1">FACHB-1375</strain>
    </source>
</reference>
<dbReference type="AlphaFoldDB" id="A0A926VHI0"/>
<proteinExistence type="predicted"/>
<comment type="caution">
    <text evidence="1">The sequence shown here is derived from an EMBL/GenBank/DDBJ whole genome shotgun (WGS) entry which is preliminary data.</text>
</comment>
<accession>A0A926VHI0</accession>
<name>A0A926VHI0_9CYAN</name>